<dbReference type="CDD" id="cd19903">
    <property type="entry name" value="DSRM_EIF2AK2_rpt1"/>
    <property type="match status" value="1"/>
</dbReference>
<dbReference type="GO" id="GO:0003725">
    <property type="term" value="F:double-stranded RNA binding"/>
    <property type="evidence" value="ECO:0007669"/>
    <property type="project" value="InterPro"/>
</dbReference>
<comment type="catalytic activity">
    <reaction evidence="25">
        <text>L-threonyl-[protein] + ATP = O-phospho-L-threonyl-[protein] + ADP + H(+)</text>
        <dbReference type="Rhea" id="RHEA:46608"/>
        <dbReference type="Rhea" id="RHEA-COMP:11060"/>
        <dbReference type="Rhea" id="RHEA-COMP:11605"/>
        <dbReference type="ChEBI" id="CHEBI:15378"/>
        <dbReference type="ChEBI" id="CHEBI:30013"/>
        <dbReference type="ChEBI" id="CHEBI:30616"/>
        <dbReference type="ChEBI" id="CHEBI:61977"/>
        <dbReference type="ChEBI" id="CHEBI:456216"/>
        <dbReference type="EC" id="2.7.11.1"/>
    </reaction>
</comment>
<keyword evidence="12" id="KW-0547">Nucleotide-binding</keyword>
<feature type="compositionally biased region" description="Polar residues" evidence="33">
    <location>
        <begin position="366"/>
        <end position="395"/>
    </location>
</feature>
<feature type="domain" description="DRBM" evidence="35">
    <location>
        <begin position="261"/>
        <end position="328"/>
    </location>
</feature>
<dbReference type="GO" id="GO:0045087">
    <property type="term" value="P:innate immune response"/>
    <property type="evidence" value="ECO:0007669"/>
    <property type="project" value="UniProtKB-KW"/>
</dbReference>
<reference evidence="36 37" key="1">
    <citation type="submission" date="2022-11" db="EMBL/GenBank/DDBJ databases">
        <title>Whole genome sequence of Eschrichtius robustus ER-17-0199.</title>
        <authorList>
            <person name="Bruniche-Olsen A."/>
            <person name="Black A.N."/>
            <person name="Fields C.J."/>
            <person name="Walden K."/>
            <person name="Dewoody J.A."/>
        </authorList>
    </citation>
    <scope>NUCLEOTIDE SEQUENCE [LARGE SCALE GENOMIC DNA]</scope>
    <source>
        <strain evidence="36">ER-17-0199</strain>
        <tissue evidence="36">Blubber</tissue>
    </source>
</reference>
<evidence type="ECO:0000256" key="6">
    <source>
        <dbReference type="ARBA" id="ARBA00022499"/>
    </source>
</evidence>
<gene>
    <name evidence="36" type="ORF">J1605_016760</name>
</gene>
<dbReference type="FunFam" id="1.10.510.10:FF:000251">
    <property type="entry name" value="eukaryotic translation initiation factor 2-alpha kinase 3"/>
    <property type="match status" value="1"/>
</dbReference>
<dbReference type="GO" id="GO:0004715">
    <property type="term" value="F:non-membrane spanning protein tyrosine kinase activity"/>
    <property type="evidence" value="ECO:0007669"/>
    <property type="project" value="UniProtKB-EC"/>
</dbReference>
<keyword evidence="11" id="KW-0677">Repeat</keyword>
<comment type="subcellular location">
    <subcellularLocation>
        <location evidence="2">Cytoplasm</location>
        <location evidence="2">Perinuclear region</location>
    </subcellularLocation>
    <subcellularLocation>
        <location evidence="1">Nucleus</location>
    </subcellularLocation>
</comment>
<feature type="domain" description="DRBM" evidence="35">
    <location>
        <begin position="170"/>
        <end position="238"/>
    </location>
</feature>
<dbReference type="InterPro" id="IPR050339">
    <property type="entry name" value="CC_SR_Kinase"/>
</dbReference>
<evidence type="ECO:0000256" key="12">
    <source>
        <dbReference type="ARBA" id="ARBA00022741"/>
    </source>
</evidence>
<evidence type="ECO:0000256" key="19">
    <source>
        <dbReference type="ARBA" id="ARBA00023015"/>
    </source>
</evidence>
<evidence type="ECO:0000256" key="23">
    <source>
        <dbReference type="ARBA" id="ARBA00023242"/>
    </source>
</evidence>
<evidence type="ECO:0000256" key="26">
    <source>
        <dbReference type="ARBA" id="ARBA00048679"/>
    </source>
</evidence>
<evidence type="ECO:0000313" key="37">
    <source>
        <dbReference type="Proteomes" id="UP001159641"/>
    </source>
</evidence>
<evidence type="ECO:0000256" key="14">
    <source>
        <dbReference type="ARBA" id="ARBA00022840"/>
    </source>
</evidence>
<evidence type="ECO:0000256" key="25">
    <source>
        <dbReference type="ARBA" id="ARBA00047899"/>
    </source>
</evidence>
<dbReference type="Proteomes" id="UP001159641">
    <property type="component" value="Unassembled WGS sequence"/>
</dbReference>
<evidence type="ECO:0000256" key="1">
    <source>
        <dbReference type="ARBA" id="ARBA00004123"/>
    </source>
</evidence>
<evidence type="ECO:0000256" key="11">
    <source>
        <dbReference type="ARBA" id="ARBA00022737"/>
    </source>
</evidence>
<organism evidence="36 37">
    <name type="scientific">Eschrichtius robustus</name>
    <name type="common">California gray whale</name>
    <name type="synonym">Eschrichtius gibbosus</name>
    <dbReference type="NCBI Taxonomy" id="9764"/>
    <lineage>
        <taxon>Eukaryota</taxon>
        <taxon>Metazoa</taxon>
        <taxon>Chordata</taxon>
        <taxon>Craniata</taxon>
        <taxon>Vertebrata</taxon>
        <taxon>Euteleostomi</taxon>
        <taxon>Mammalia</taxon>
        <taxon>Eutheria</taxon>
        <taxon>Laurasiatheria</taxon>
        <taxon>Artiodactyla</taxon>
        <taxon>Whippomorpha</taxon>
        <taxon>Cetacea</taxon>
        <taxon>Mysticeti</taxon>
        <taxon>Eschrichtiidae</taxon>
        <taxon>Eschrichtius</taxon>
    </lineage>
</organism>
<dbReference type="InterPro" id="IPR044453">
    <property type="entry name" value="EIF2AK2_DSRM_2"/>
</dbReference>
<name>A0AB34I3H5_ESCRO</name>
<keyword evidence="6" id="KW-1017">Isopeptide bond</keyword>
<keyword evidence="5" id="KW-0963">Cytoplasm</keyword>
<keyword evidence="18" id="KW-0007">Acetylation</keyword>
<dbReference type="PROSITE" id="PS50137">
    <property type="entry name" value="DS_RBD"/>
    <property type="match status" value="2"/>
</dbReference>
<evidence type="ECO:0000259" key="34">
    <source>
        <dbReference type="PROSITE" id="PS50011"/>
    </source>
</evidence>
<evidence type="ECO:0000256" key="13">
    <source>
        <dbReference type="ARBA" id="ARBA00022777"/>
    </source>
</evidence>
<dbReference type="FunFam" id="3.30.200.20:FF:000536">
    <property type="entry name" value="Eukaryotic translation initiation factor 2-alpha kinase 2"/>
    <property type="match status" value="1"/>
</dbReference>
<sequence length="700" mass="78398">MSSPPPGVPCPHRGREQPQKPGWGCRVLDVPGLPRGSPRADSGWRRQFPAIAEPVRTCANRCGPAREGGRKAERKEGGVRGENETESDLPRSRRASADSSGAGERRGAGSHRGARIPRPQPGTGLCQMYGLIGVTKLNDTLVPENNGTATDPYLKPLGQEKMASGRSPCFYIEELNKYQQKNSAVLKYCELSKTGPPHNLRFTYQVIIDGKEFPKAEGRSKKEARNAAAKLAFEIISKEQKATSPSSLQTGNPSEGPPIENYIGRVNTISQKKNLSVIYEECESRDSEPEKFHYKCKIGENEYGIGIGSTKQEARQLAAKLAYEKIQSENLMKADASSGCFNTVCGDVQSNSSATNTSASESPSENDFSANEAESNDNSDSLDKSFQSPGNSSRNNPRKVKRSLAPRFDSPVEREKNMYTVDSRFIRDFTEVTPLDAGGFGQVFKAKHRIDEKTYVIKCVKYNNEKVEREVKALAVLDHANIVHYHSCWDGLDYNPEQSINSSRSKTRCLFIQMEYCDKGTLEQWIDSRRGKEQDKCLALVFFEQITEGVHYIHSKQLIHRDLKPSNIFLVDMNQIKIGDFGLVTYLKNDEARTSKHGTRRYMSPEQISSVKDYGNEVDIFALGLILAELLHICSTLSETVKLFEDLRDGIFSDVFDNKEKNLLQKLLSNDPKKRPNTLEILKTLKEWNNITEKKKRNTC</sequence>
<dbReference type="EC" id="2.7.11.1" evidence="4"/>
<dbReference type="SUPFAM" id="SSF56112">
    <property type="entry name" value="Protein kinase-like (PK-like)"/>
    <property type="match status" value="1"/>
</dbReference>
<evidence type="ECO:0000256" key="8">
    <source>
        <dbReference type="ARBA" id="ARBA00022553"/>
    </source>
</evidence>
<dbReference type="InterPro" id="IPR008271">
    <property type="entry name" value="Ser/Thr_kinase_AS"/>
</dbReference>
<evidence type="ECO:0000256" key="29">
    <source>
        <dbReference type="ARBA" id="ARBA00076023"/>
    </source>
</evidence>
<evidence type="ECO:0000259" key="35">
    <source>
        <dbReference type="PROSITE" id="PS50137"/>
    </source>
</evidence>
<evidence type="ECO:0000256" key="5">
    <source>
        <dbReference type="ARBA" id="ARBA00022490"/>
    </source>
</evidence>
<dbReference type="InterPro" id="IPR000719">
    <property type="entry name" value="Prot_kinase_dom"/>
</dbReference>
<dbReference type="Gene3D" id="3.30.200.20">
    <property type="entry name" value="Phosphorylase Kinase, domain 1"/>
    <property type="match status" value="1"/>
</dbReference>
<dbReference type="PROSITE" id="PS50011">
    <property type="entry name" value="PROTEIN_KINASE_DOM"/>
    <property type="match status" value="1"/>
</dbReference>
<dbReference type="SUPFAM" id="SSF54768">
    <property type="entry name" value="dsRNA-binding domain-like"/>
    <property type="match status" value="2"/>
</dbReference>
<evidence type="ECO:0000256" key="31">
    <source>
        <dbReference type="ARBA" id="ARBA00078605"/>
    </source>
</evidence>
<evidence type="ECO:0000256" key="28">
    <source>
        <dbReference type="ARBA" id="ARBA00075411"/>
    </source>
</evidence>
<keyword evidence="13" id="KW-0418">Kinase</keyword>
<evidence type="ECO:0000256" key="30">
    <source>
        <dbReference type="ARBA" id="ARBA00076429"/>
    </source>
</evidence>
<evidence type="ECO:0000256" key="24">
    <source>
        <dbReference type="ARBA" id="ARBA00037982"/>
    </source>
</evidence>
<feature type="domain" description="Protein kinase" evidence="34">
    <location>
        <begin position="429"/>
        <end position="689"/>
    </location>
</feature>
<dbReference type="PANTHER" id="PTHR11042:SF163">
    <property type="entry name" value="INTERFERON-INDUCED, DOUBLE-STRANDED RNA-ACTIVATED PROTEIN KINASE"/>
    <property type="match status" value="1"/>
</dbReference>
<evidence type="ECO:0000256" key="32">
    <source>
        <dbReference type="PROSITE-ProRule" id="PRU00266"/>
    </source>
</evidence>
<evidence type="ECO:0000256" key="2">
    <source>
        <dbReference type="ARBA" id="ARBA00004556"/>
    </source>
</evidence>
<dbReference type="GO" id="GO:0005524">
    <property type="term" value="F:ATP binding"/>
    <property type="evidence" value="ECO:0007669"/>
    <property type="project" value="UniProtKB-KW"/>
</dbReference>
<keyword evidence="23" id="KW-0539">Nucleus</keyword>
<evidence type="ECO:0000256" key="7">
    <source>
        <dbReference type="ARBA" id="ARBA00022527"/>
    </source>
</evidence>
<accession>A0AB34I3H5</accession>
<keyword evidence="20" id="KW-0051">Antiviral defense</keyword>
<dbReference type="GO" id="GO:0048471">
    <property type="term" value="C:perinuclear region of cytoplasm"/>
    <property type="evidence" value="ECO:0007669"/>
    <property type="project" value="UniProtKB-SubCell"/>
</dbReference>
<evidence type="ECO:0000256" key="15">
    <source>
        <dbReference type="ARBA" id="ARBA00022843"/>
    </source>
</evidence>
<proteinExistence type="inferred from homology"/>
<evidence type="ECO:0000256" key="9">
    <source>
        <dbReference type="ARBA" id="ARBA00022588"/>
    </source>
</evidence>
<comment type="caution">
    <text evidence="36">The sequence shown here is derived from an EMBL/GenBank/DDBJ whole genome shotgun (WGS) entry which is preliminary data.</text>
</comment>
<keyword evidence="15" id="KW-0832">Ubl conjugation</keyword>
<evidence type="ECO:0000256" key="21">
    <source>
        <dbReference type="ARBA" id="ARBA00023137"/>
    </source>
</evidence>
<comment type="similarity">
    <text evidence="24">Belongs to the protein kinase superfamily. Ser/Thr protein kinase family. GCN2 subfamily.</text>
</comment>
<evidence type="ECO:0000256" key="10">
    <source>
        <dbReference type="ARBA" id="ARBA00022679"/>
    </source>
</evidence>
<dbReference type="AlphaFoldDB" id="A0AB34I3H5"/>
<feature type="compositionally biased region" description="Polar residues" evidence="33">
    <location>
        <begin position="242"/>
        <end position="253"/>
    </location>
</feature>
<keyword evidence="19" id="KW-0805">Transcription regulation</keyword>
<evidence type="ECO:0000256" key="20">
    <source>
        <dbReference type="ARBA" id="ARBA00023118"/>
    </source>
</evidence>
<evidence type="ECO:0000256" key="16">
    <source>
        <dbReference type="ARBA" id="ARBA00022859"/>
    </source>
</evidence>
<keyword evidence="17 32" id="KW-0694">RNA-binding</keyword>
<dbReference type="PROSITE" id="PS00108">
    <property type="entry name" value="PROTEIN_KINASE_ST"/>
    <property type="match status" value="1"/>
</dbReference>
<dbReference type="FunFam" id="3.30.160.20:FF:000045">
    <property type="entry name" value="Eukaryotic translation initiation factor 2-alpha kinase 2"/>
    <property type="match status" value="1"/>
</dbReference>
<dbReference type="InterPro" id="IPR044452">
    <property type="entry name" value="EIF2AK2_DSRM_1"/>
</dbReference>
<dbReference type="Gene3D" id="1.10.510.10">
    <property type="entry name" value="Transferase(Phosphotransferase) domain 1"/>
    <property type="match status" value="1"/>
</dbReference>
<dbReference type="GO" id="GO:0051607">
    <property type="term" value="P:defense response to virus"/>
    <property type="evidence" value="ECO:0007669"/>
    <property type="project" value="UniProtKB-KW"/>
</dbReference>
<dbReference type="GO" id="GO:0005634">
    <property type="term" value="C:nucleus"/>
    <property type="evidence" value="ECO:0007669"/>
    <property type="project" value="UniProtKB-SubCell"/>
</dbReference>
<keyword evidence="21" id="KW-0829">Tyrosine-protein kinase</keyword>
<evidence type="ECO:0000256" key="4">
    <source>
        <dbReference type="ARBA" id="ARBA00012513"/>
    </source>
</evidence>
<keyword evidence="7" id="KW-0723">Serine/threonine-protein kinase</keyword>
<dbReference type="CDD" id="cd19904">
    <property type="entry name" value="DSRM_EIF2AK2_rpt2"/>
    <property type="match status" value="1"/>
</dbReference>
<dbReference type="PANTHER" id="PTHR11042">
    <property type="entry name" value="EUKARYOTIC TRANSLATION INITIATION FACTOR 2-ALPHA KINASE EIF2-ALPHA KINASE -RELATED"/>
    <property type="match status" value="1"/>
</dbReference>
<keyword evidence="22" id="KW-0804">Transcription</keyword>
<dbReference type="Pfam" id="PF00035">
    <property type="entry name" value="dsrm"/>
    <property type="match status" value="2"/>
</dbReference>
<evidence type="ECO:0000256" key="33">
    <source>
        <dbReference type="SAM" id="MobiDB-lite"/>
    </source>
</evidence>
<evidence type="ECO:0000256" key="27">
    <source>
        <dbReference type="ARBA" id="ARBA00068989"/>
    </source>
</evidence>
<keyword evidence="8" id="KW-0597">Phosphoprotein</keyword>
<keyword evidence="10" id="KW-0808">Transferase</keyword>
<keyword evidence="37" id="KW-1185">Reference proteome</keyword>
<keyword evidence="9" id="KW-0399">Innate immunity</keyword>
<evidence type="ECO:0000256" key="17">
    <source>
        <dbReference type="ARBA" id="ARBA00022884"/>
    </source>
</evidence>
<dbReference type="SMART" id="SM00220">
    <property type="entry name" value="S_TKc"/>
    <property type="match status" value="1"/>
</dbReference>
<feature type="region of interest" description="Disordered" evidence="33">
    <location>
        <begin position="240"/>
        <end position="260"/>
    </location>
</feature>
<keyword evidence="16" id="KW-0391">Immunity</keyword>
<keyword evidence="14" id="KW-0067">ATP-binding</keyword>
<evidence type="ECO:0000313" key="36">
    <source>
        <dbReference type="EMBL" id="KAJ8798481.1"/>
    </source>
</evidence>
<dbReference type="InterPro" id="IPR014720">
    <property type="entry name" value="dsRBD_dom"/>
</dbReference>
<evidence type="ECO:0000256" key="3">
    <source>
        <dbReference type="ARBA" id="ARBA00011903"/>
    </source>
</evidence>
<dbReference type="Pfam" id="PF00069">
    <property type="entry name" value="Pkinase"/>
    <property type="match status" value="1"/>
</dbReference>
<comment type="catalytic activity">
    <reaction evidence="26">
        <text>L-seryl-[protein] + ATP = O-phospho-L-seryl-[protein] + ADP + H(+)</text>
        <dbReference type="Rhea" id="RHEA:17989"/>
        <dbReference type="Rhea" id="RHEA-COMP:9863"/>
        <dbReference type="Rhea" id="RHEA-COMP:11604"/>
        <dbReference type="ChEBI" id="CHEBI:15378"/>
        <dbReference type="ChEBI" id="CHEBI:29999"/>
        <dbReference type="ChEBI" id="CHEBI:30616"/>
        <dbReference type="ChEBI" id="CHEBI:83421"/>
        <dbReference type="ChEBI" id="CHEBI:456216"/>
        <dbReference type="EC" id="2.7.11.1"/>
    </reaction>
</comment>
<feature type="compositionally biased region" description="Basic and acidic residues" evidence="33">
    <location>
        <begin position="67"/>
        <end position="91"/>
    </location>
</feature>
<dbReference type="InterPro" id="IPR011009">
    <property type="entry name" value="Kinase-like_dom_sf"/>
</dbReference>
<feature type="compositionally biased region" description="Low complexity" evidence="33">
    <location>
        <begin position="351"/>
        <end position="365"/>
    </location>
</feature>
<dbReference type="EC" id="2.7.10.2" evidence="3"/>
<evidence type="ECO:0000256" key="18">
    <source>
        <dbReference type="ARBA" id="ARBA00022990"/>
    </source>
</evidence>
<dbReference type="GO" id="GO:0004694">
    <property type="term" value="F:eukaryotic translation initiation factor 2alpha kinase activity"/>
    <property type="evidence" value="ECO:0007669"/>
    <property type="project" value="TreeGrafter"/>
</dbReference>
<evidence type="ECO:0000256" key="22">
    <source>
        <dbReference type="ARBA" id="ARBA00023163"/>
    </source>
</evidence>
<feature type="region of interest" description="Disordered" evidence="33">
    <location>
        <begin position="351"/>
        <end position="411"/>
    </location>
</feature>
<dbReference type="Gene3D" id="3.30.160.20">
    <property type="match status" value="2"/>
</dbReference>
<dbReference type="EMBL" id="JAIQCJ010000056">
    <property type="protein sequence ID" value="KAJ8798481.1"/>
    <property type="molecule type" value="Genomic_DNA"/>
</dbReference>
<dbReference type="SMART" id="SM00358">
    <property type="entry name" value="DSRM"/>
    <property type="match status" value="2"/>
</dbReference>
<protein>
    <recommendedName>
        <fullName evidence="27">Interferon-induced, double-stranded RNA-activated protein kinase</fullName>
        <ecNumber evidence="3">2.7.10.2</ecNumber>
        <ecNumber evidence="4">2.7.11.1</ecNumber>
    </recommendedName>
    <alternativeName>
        <fullName evidence="30">Eukaryotic translation initiation factor 2-alpha kinase 2</fullName>
    </alternativeName>
    <alternativeName>
        <fullName evidence="31">Interferon-inducible RNA-dependent protein kinase</fullName>
    </alternativeName>
    <alternativeName>
        <fullName evidence="28">Protein kinase RNA-activated</fullName>
    </alternativeName>
    <alternativeName>
        <fullName evidence="29">Tyrosine-protein kinase EIF2AK2</fullName>
    </alternativeName>
</protein>
<feature type="region of interest" description="Disordered" evidence="33">
    <location>
        <begin position="1"/>
        <end position="122"/>
    </location>
</feature>